<comment type="caution">
    <text evidence="5">The sequence shown here is derived from an EMBL/GenBank/DDBJ whole genome shotgun (WGS) entry which is preliminary data.</text>
</comment>
<evidence type="ECO:0000256" key="2">
    <source>
        <dbReference type="ARBA" id="ARBA00022827"/>
    </source>
</evidence>
<evidence type="ECO:0000256" key="1">
    <source>
        <dbReference type="ARBA" id="ARBA00022630"/>
    </source>
</evidence>
<dbReference type="InterPro" id="IPR036188">
    <property type="entry name" value="FAD/NAD-bd_sf"/>
</dbReference>
<dbReference type="PANTHER" id="PTHR47178">
    <property type="entry name" value="MONOOXYGENASE, FAD-BINDING"/>
    <property type="match status" value="1"/>
</dbReference>
<evidence type="ECO:0000313" key="5">
    <source>
        <dbReference type="EMBL" id="MFF0453504.1"/>
    </source>
</evidence>
<dbReference type="SUPFAM" id="SSF51905">
    <property type="entry name" value="FAD/NAD(P)-binding domain"/>
    <property type="match status" value="1"/>
</dbReference>
<dbReference type="Proteomes" id="UP001601521">
    <property type="component" value="Unassembled WGS sequence"/>
</dbReference>
<keyword evidence="2" id="KW-0274">FAD</keyword>
<protein>
    <submittedName>
        <fullName evidence="5">NAD(P)-binding protein</fullName>
    </submittedName>
</protein>
<dbReference type="RefSeq" id="WP_387250344.1">
    <property type="nucleotide sequence ID" value="NZ_JBIALX010000003.1"/>
</dbReference>
<evidence type="ECO:0000256" key="4">
    <source>
        <dbReference type="ARBA" id="ARBA00023033"/>
    </source>
</evidence>
<organism evidence="5 6">
    <name type="scientific">Nocardia africana</name>
    <dbReference type="NCBI Taxonomy" id="134964"/>
    <lineage>
        <taxon>Bacteria</taxon>
        <taxon>Bacillati</taxon>
        <taxon>Actinomycetota</taxon>
        <taxon>Actinomycetes</taxon>
        <taxon>Mycobacteriales</taxon>
        <taxon>Nocardiaceae</taxon>
        <taxon>Nocardia</taxon>
    </lineage>
</organism>
<dbReference type="Pfam" id="PF13450">
    <property type="entry name" value="NAD_binding_8"/>
    <property type="match status" value="1"/>
</dbReference>
<evidence type="ECO:0000256" key="3">
    <source>
        <dbReference type="ARBA" id="ARBA00023002"/>
    </source>
</evidence>
<gene>
    <name evidence="5" type="ORF">ACFYTH_09060</name>
</gene>
<dbReference type="Gene3D" id="3.50.50.60">
    <property type="entry name" value="FAD/NAD(P)-binding domain"/>
    <property type="match status" value="1"/>
</dbReference>
<keyword evidence="3" id="KW-0560">Oxidoreductase</keyword>
<dbReference type="PANTHER" id="PTHR47178:SF5">
    <property type="entry name" value="FAD-BINDING DOMAIN-CONTAINING PROTEIN"/>
    <property type="match status" value="1"/>
</dbReference>
<keyword evidence="6" id="KW-1185">Reference proteome</keyword>
<evidence type="ECO:0000313" key="6">
    <source>
        <dbReference type="Proteomes" id="UP001601521"/>
    </source>
</evidence>
<keyword evidence="1" id="KW-0285">Flavoprotein</keyword>
<sequence length="103" mass="11248">MRPPGAGLGGLALARGLCRRGIEVVVYERDSAMDTRRQGYRLHLDVAARRALHQVLPAPLYALFDATTGTPKPRFTVLDTEQSSIPLWQAMIGGRRCTATNDG</sequence>
<dbReference type="EMBL" id="JBIALX010000003">
    <property type="protein sequence ID" value="MFF0453504.1"/>
    <property type="molecule type" value="Genomic_DNA"/>
</dbReference>
<accession>A0ABW6NEE2</accession>
<name>A0ABW6NEE2_9NOCA</name>
<proteinExistence type="predicted"/>
<reference evidence="5 6" key="1">
    <citation type="submission" date="2024-10" db="EMBL/GenBank/DDBJ databases">
        <title>The Natural Products Discovery Center: Release of the First 8490 Sequenced Strains for Exploring Actinobacteria Biosynthetic Diversity.</title>
        <authorList>
            <person name="Kalkreuter E."/>
            <person name="Kautsar S.A."/>
            <person name="Yang D."/>
            <person name="Bader C.D."/>
            <person name="Teijaro C.N."/>
            <person name="Fluegel L."/>
            <person name="Davis C.M."/>
            <person name="Simpson J.R."/>
            <person name="Lauterbach L."/>
            <person name="Steele A.D."/>
            <person name="Gui C."/>
            <person name="Meng S."/>
            <person name="Li G."/>
            <person name="Viehrig K."/>
            <person name="Ye F."/>
            <person name="Su P."/>
            <person name="Kiefer A.F."/>
            <person name="Nichols A."/>
            <person name="Cepeda A.J."/>
            <person name="Yan W."/>
            <person name="Fan B."/>
            <person name="Jiang Y."/>
            <person name="Adhikari A."/>
            <person name="Zheng C.-J."/>
            <person name="Schuster L."/>
            <person name="Cowan T.M."/>
            <person name="Smanski M.J."/>
            <person name="Chevrette M.G."/>
            <person name="De Carvalho L.P.S."/>
            <person name="Shen B."/>
        </authorList>
    </citation>
    <scope>NUCLEOTIDE SEQUENCE [LARGE SCALE GENOMIC DNA]</scope>
    <source>
        <strain evidence="5 6">NPDC004550</strain>
    </source>
</reference>
<keyword evidence="4" id="KW-0503">Monooxygenase</keyword>